<comment type="caution">
    <text evidence="2">The sequence shown here is derived from an EMBL/GenBank/DDBJ whole genome shotgun (WGS) entry which is preliminary data.</text>
</comment>
<evidence type="ECO:0000313" key="2">
    <source>
        <dbReference type="EMBL" id="OGG35729.1"/>
    </source>
</evidence>
<feature type="transmembrane region" description="Helical" evidence="1">
    <location>
        <begin position="7"/>
        <end position="26"/>
    </location>
</feature>
<organism evidence="2 3">
    <name type="scientific">Candidatus Gottesmanbacteria bacterium RIFOXYB1_FULL_47_11</name>
    <dbReference type="NCBI Taxonomy" id="1798401"/>
    <lineage>
        <taxon>Bacteria</taxon>
        <taxon>Candidatus Gottesmaniibacteriota</taxon>
    </lineage>
</organism>
<dbReference type="AlphaFoldDB" id="A0A1F6BFK6"/>
<keyword evidence="1" id="KW-0472">Membrane</keyword>
<evidence type="ECO:0000313" key="3">
    <source>
        <dbReference type="Proteomes" id="UP000176186"/>
    </source>
</evidence>
<feature type="transmembrane region" description="Helical" evidence="1">
    <location>
        <begin position="32"/>
        <end position="50"/>
    </location>
</feature>
<sequence length="83" mass="9210">MKHIHILHYLVLGALLTGGVATFFFVRSNVTLQLYTGIATSVAYVLWGIIHHALQKDLHPKIVIEYTLIGAIAIVLLVTILDF</sequence>
<name>A0A1F6BFK6_9BACT</name>
<dbReference type="Proteomes" id="UP000176186">
    <property type="component" value="Unassembled WGS sequence"/>
</dbReference>
<dbReference type="EMBL" id="MFKE01000007">
    <property type="protein sequence ID" value="OGG35729.1"/>
    <property type="molecule type" value="Genomic_DNA"/>
</dbReference>
<feature type="transmembrane region" description="Helical" evidence="1">
    <location>
        <begin position="62"/>
        <end position="81"/>
    </location>
</feature>
<gene>
    <name evidence="2" type="ORF">A2363_03075</name>
</gene>
<reference evidence="2 3" key="1">
    <citation type="journal article" date="2016" name="Nat. Commun.">
        <title>Thousands of microbial genomes shed light on interconnected biogeochemical processes in an aquifer system.</title>
        <authorList>
            <person name="Anantharaman K."/>
            <person name="Brown C.T."/>
            <person name="Hug L.A."/>
            <person name="Sharon I."/>
            <person name="Castelle C.J."/>
            <person name="Probst A.J."/>
            <person name="Thomas B.C."/>
            <person name="Singh A."/>
            <person name="Wilkins M.J."/>
            <person name="Karaoz U."/>
            <person name="Brodie E.L."/>
            <person name="Williams K.H."/>
            <person name="Hubbard S.S."/>
            <person name="Banfield J.F."/>
        </authorList>
    </citation>
    <scope>NUCLEOTIDE SEQUENCE [LARGE SCALE GENOMIC DNA]</scope>
</reference>
<keyword evidence="1" id="KW-0812">Transmembrane</keyword>
<protein>
    <submittedName>
        <fullName evidence="2">Uncharacterized protein</fullName>
    </submittedName>
</protein>
<evidence type="ECO:0000256" key="1">
    <source>
        <dbReference type="SAM" id="Phobius"/>
    </source>
</evidence>
<keyword evidence="1" id="KW-1133">Transmembrane helix</keyword>
<proteinExistence type="predicted"/>
<accession>A0A1F6BFK6</accession>